<dbReference type="PIRSF" id="PIRSF000390">
    <property type="entry name" value="PLP_StrS"/>
    <property type="match status" value="1"/>
</dbReference>
<name>A0A3B1DB69_9ZZZZ</name>
<sequence length="373" mass="41686">MNVPFIDFKEQYYTIREEIDAGLKAVFEKGNFILGEETKNFENDFAKYCDAQYGIGVNSGTDALYLALGTQGIGLGDEVILPTFTFIATALCISYTGAKPVFVDVEEHTYNIDPQKFKEAITEKTKAIILVHLYGQPANMDEINAIAKENNITVIEDACQAHGSNYKGKRVGSLGDIACFSFYPTKSLGAFGDGGMIVTNSKVVCEKAVMLRDYGRESRYDHTIKGFNSRLDTIQAVILAAKLKHLDGWNKLRNENAAYYAELLKDVDGVYTPTIQEDRGHVFQTYAIRLPGGHRDEILEKMKEKGVGVLIHYPIPLHLQTAYKDSGHKKGDFPVAEKLSDEVLSLPMFPHMQKEQMDYVCESLKEILPLHTS</sequence>
<dbReference type="Gene3D" id="3.90.1150.10">
    <property type="entry name" value="Aspartate Aminotransferase, domain 1"/>
    <property type="match status" value="1"/>
</dbReference>
<dbReference type="InterPro" id="IPR015424">
    <property type="entry name" value="PyrdxlP-dep_Trfase"/>
</dbReference>
<dbReference type="Gene3D" id="3.40.640.10">
    <property type="entry name" value="Type I PLP-dependent aspartate aminotransferase-like (Major domain)"/>
    <property type="match status" value="1"/>
</dbReference>
<dbReference type="GO" id="GO:0000271">
    <property type="term" value="P:polysaccharide biosynthetic process"/>
    <property type="evidence" value="ECO:0007669"/>
    <property type="project" value="TreeGrafter"/>
</dbReference>
<dbReference type="GO" id="GO:0008483">
    <property type="term" value="F:transaminase activity"/>
    <property type="evidence" value="ECO:0007669"/>
    <property type="project" value="UniProtKB-KW"/>
</dbReference>
<keyword evidence="3" id="KW-0808">Transferase</keyword>
<dbReference type="InterPro" id="IPR000653">
    <property type="entry name" value="DegT/StrS_aminotransferase"/>
</dbReference>
<dbReference type="PANTHER" id="PTHR30244:SF36">
    <property type="entry name" value="3-OXO-GLUCOSE-6-PHOSPHATE:GLUTAMATE AMINOTRANSFERASE"/>
    <property type="match status" value="1"/>
</dbReference>
<dbReference type="PANTHER" id="PTHR30244">
    <property type="entry name" value="TRANSAMINASE"/>
    <property type="match status" value="1"/>
</dbReference>
<dbReference type="InterPro" id="IPR015421">
    <property type="entry name" value="PyrdxlP-dep_Trfase_major"/>
</dbReference>
<protein>
    <submittedName>
        <fullName evidence="3">Aminotransferase, DegT/DnrJ/EryC1/StrS family</fullName>
    </submittedName>
</protein>
<evidence type="ECO:0000256" key="2">
    <source>
        <dbReference type="ARBA" id="ARBA00037999"/>
    </source>
</evidence>
<dbReference type="FunFam" id="3.40.640.10:FF:000089">
    <property type="entry name" value="Aminotransferase, DegT/DnrJ/EryC1/StrS family"/>
    <property type="match status" value="1"/>
</dbReference>
<organism evidence="3">
    <name type="scientific">hydrothermal vent metagenome</name>
    <dbReference type="NCBI Taxonomy" id="652676"/>
    <lineage>
        <taxon>unclassified sequences</taxon>
        <taxon>metagenomes</taxon>
        <taxon>ecological metagenomes</taxon>
    </lineage>
</organism>
<dbReference type="CDD" id="cd00616">
    <property type="entry name" value="AHBA_syn"/>
    <property type="match status" value="1"/>
</dbReference>
<dbReference type="SUPFAM" id="SSF53383">
    <property type="entry name" value="PLP-dependent transferases"/>
    <property type="match status" value="1"/>
</dbReference>
<dbReference type="EMBL" id="UOGJ01000146">
    <property type="protein sequence ID" value="VAX37982.1"/>
    <property type="molecule type" value="Genomic_DNA"/>
</dbReference>
<dbReference type="InterPro" id="IPR015422">
    <property type="entry name" value="PyrdxlP-dep_Trfase_small"/>
</dbReference>
<dbReference type="Pfam" id="PF01041">
    <property type="entry name" value="DegT_DnrJ_EryC1"/>
    <property type="match status" value="1"/>
</dbReference>
<evidence type="ECO:0000313" key="3">
    <source>
        <dbReference type="EMBL" id="VAX37982.1"/>
    </source>
</evidence>
<comment type="similarity">
    <text evidence="2">Belongs to the DegT/DnrJ/EryC1 family.</text>
</comment>
<keyword evidence="1" id="KW-0663">Pyridoxal phosphate</keyword>
<gene>
    <name evidence="3" type="ORF">MNBD_UNCLBAC01-348</name>
</gene>
<accession>A0A3B1DB69</accession>
<proteinExistence type="inferred from homology"/>
<keyword evidence="3" id="KW-0032">Aminotransferase</keyword>
<dbReference type="AlphaFoldDB" id="A0A3B1DB69"/>
<reference evidence="3" key="1">
    <citation type="submission" date="2018-06" db="EMBL/GenBank/DDBJ databases">
        <authorList>
            <person name="Zhirakovskaya E."/>
        </authorList>
    </citation>
    <scope>NUCLEOTIDE SEQUENCE</scope>
</reference>
<dbReference type="GO" id="GO:0030170">
    <property type="term" value="F:pyridoxal phosphate binding"/>
    <property type="evidence" value="ECO:0007669"/>
    <property type="project" value="UniProtKB-ARBA"/>
</dbReference>
<evidence type="ECO:0000256" key="1">
    <source>
        <dbReference type="ARBA" id="ARBA00022898"/>
    </source>
</evidence>